<feature type="transmembrane region" description="Helical" evidence="6">
    <location>
        <begin position="115"/>
        <end position="134"/>
    </location>
</feature>
<dbReference type="PROSITE" id="PS50109">
    <property type="entry name" value="HIS_KIN"/>
    <property type="match status" value="1"/>
</dbReference>
<dbReference type="InterPro" id="IPR050736">
    <property type="entry name" value="Sensor_HK_Regulatory"/>
</dbReference>
<reference evidence="8 9" key="1">
    <citation type="submission" date="2023-10" db="EMBL/GenBank/DDBJ databases">
        <title>Rubellicoccus peritrichatus gen. nov., sp. nov., isolated from an algae of coral reef tank.</title>
        <authorList>
            <person name="Luo J."/>
        </authorList>
    </citation>
    <scope>NUCLEOTIDE SEQUENCE [LARGE SCALE GENOMIC DNA]</scope>
    <source>
        <strain evidence="8 9">CR14</strain>
    </source>
</reference>
<dbReference type="InterPro" id="IPR036890">
    <property type="entry name" value="HATPase_C_sf"/>
</dbReference>
<dbReference type="Pfam" id="PF00512">
    <property type="entry name" value="HisKA"/>
    <property type="match status" value="1"/>
</dbReference>
<dbReference type="Gene3D" id="1.10.287.130">
    <property type="match status" value="1"/>
</dbReference>
<keyword evidence="6" id="KW-0472">Membrane</keyword>
<comment type="catalytic activity">
    <reaction evidence="1">
        <text>ATP + protein L-histidine = ADP + protein N-phospho-L-histidine.</text>
        <dbReference type="EC" id="2.7.13.3"/>
    </reaction>
</comment>
<keyword evidence="4 8" id="KW-0418">Kinase</keyword>
<feature type="transmembrane region" description="Helical" evidence="6">
    <location>
        <begin position="16"/>
        <end position="41"/>
    </location>
</feature>
<dbReference type="SMART" id="SM00387">
    <property type="entry name" value="HATPase_c"/>
    <property type="match status" value="1"/>
</dbReference>
<evidence type="ECO:0000256" key="2">
    <source>
        <dbReference type="ARBA" id="ARBA00012438"/>
    </source>
</evidence>
<dbReference type="SUPFAM" id="SSF47384">
    <property type="entry name" value="Homodimeric domain of signal transducing histidine kinase"/>
    <property type="match status" value="1"/>
</dbReference>
<keyword evidence="3" id="KW-0808">Transferase</keyword>
<protein>
    <recommendedName>
        <fullName evidence="2">histidine kinase</fullName>
        <ecNumber evidence="2">2.7.13.3</ecNumber>
    </recommendedName>
</protein>
<dbReference type="InterPro" id="IPR003594">
    <property type="entry name" value="HATPase_dom"/>
</dbReference>
<keyword evidence="5" id="KW-0902">Two-component regulatory system</keyword>
<dbReference type="PANTHER" id="PTHR43711">
    <property type="entry name" value="TWO-COMPONENT HISTIDINE KINASE"/>
    <property type="match status" value="1"/>
</dbReference>
<organism evidence="8 9">
    <name type="scientific">Rubellicoccus peritrichatus</name>
    <dbReference type="NCBI Taxonomy" id="3080537"/>
    <lineage>
        <taxon>Bacteria</taxon>
        <taxon>Pseudomonadati</taxon>
        <taxon>Verrucomicrobiota</taxon>
        <taxon>Opitutia</taxon>
        <taxon>Puniceicoccales</taxon>
        <taxon>Cerasicoccaceae</taxon>
        <taxon>Rubellicoccus</taxon>
    </lineage>
</organism>
<evidence type="ECO:0000256" key="4">
    <source>
        <dbReference type="ARBA" id="ARBA00022777"/>
    </source>
</evidence>
<evidence type="ECO:0000259" key="7">
    <source>
        <dbReference type="PROSITE" id="PS50109"/>
    </source>
</evidence>
<dbReference type="Gene3D" id="3.30.565.10">
    <property type="entry name" value="Histidine kinase-like ATPase, C-terminal domain"/>
    <property type="match status" value="1"/>
</dbReference>
<evidence type="ECO:0000256" key="3">
    <source>
        <dbReference type="ARBA" id="ARBA00022679"/>
    </source>
</evidence>
<dbReference type="Pfam" id="PF02518">
    <property type="entry name" value="HATPase_c"/>
    <property type="match status" value="1"/>
</dbReference>
<dbReference type="AlphaFoldDB" id="A0AAQ3QUD8"/>
<dbReference type="Proteomes" id="UP001304300">
    <property type="component" value="Chromosome"/>
</dbReference>
<feature type="transmembrane region" description="Helical" evidence="6">
    <location>
        <begin position="53"/>
        <end position="69"/>
    </location>
</feature>
<dbReference type="GO" id="GO:0000155">
    <property type="term" value="F:phosphorelay sensor kinase activity"/>
    <property type="evidence" value="ECO:0007669"/>
    <property type="project" value="InterPro"/>
</dbReference>
<keyword evidence="6" id="KW-0812">Transmembrane</keyword>
<dbReference type="EC" id="2.7.13.3" evidence="2"/>
<dbReference type="InterPro" id="IPR005467">
    <property type="entry name" value="His_kinase_dom"/>
</dbReference>
<feature type="transmembrane region" description="Helical" evidence="6">
    <location>
        <begin position="174"/>
        <end position="195"/>
    </location>
</feature>
<dbReference type="PANTHER" id="PTHR43711:SF26">
    <property type="entry name" value="SENSOR HISTIDINE KINASE RCSC"/>
    <property type="match status" value="1"/>
</dbReference>
<dbReference type="KEGG" id="puo:RZN69_13265"/>
<accession>A0AAQ3QUD8</accession>
<dbReference type="SMART" id="SM00388">
    <property type="entry name" value="HisKA"/>
    <property type="match status" value="1"/>
</dbReference>
<dbReference type="InterPro" id="IPR036097">
    <property type="entry name" value="HisK_dim/P_sf"/>
</dbReference>
<evidence type="ECO:0000313" key="8">
    <source>
        <dbReference type="EMBL" id="WOO39587.1"/>
    </source>
</evidence>
<feature type="transmembrane region" description="Helical" evidence="6">
    <location>
        <begin position="141"/>
        <end position="162"/>
    </location>
</feature>
<dbReference type="RefSeq" id="WP_317831536.1">
    <property type="nucleotide sequence ID" value="NZ_CP136920.1"/>
</dbReference>
<keyword evidence="6" id="KW-1133">Transmembrane helix</keyword>
<sequence>MNRELQTFLLQSQRSAALLMGSFCILLVIIQIAFIGSLFVFTDTGQDLQVERFLLLPLITAALAWLEFYNAKRIKHCINHCTGTLGLSRYLSSIGEAFLPTLGIFMILSASTWDVAISSPPLLGYFMIIIISMLRMESRITILIGVIESLSYFIILLLFLSSNEAENLFTNLELRLLFGRIFVIIIATMIAAFIVKKMRLLLNELIDSHQIQTSTLEKLISTTQEKAKAEEVIWQKDHLLSILGHDLRTPLNGVSGLSELMANAPEKFSAEEIRRYASEIHNTSQNLRELLDNLLAWAQYRTGQMEMTPREYSVNALIDPVIQMLRPAITAKAITLSIETDSERQIRIDRKATQTILRNLLSNAVKFTPKKGHIRITSKEEGGELSFQIIDSGRGIPQSVLDSLIQNKLSQSNPGTDQEQGTGLGLLLCMDIAKRAGIKLVLSIDAAGGTNASMTFPNDTKAYESHA</sequence>
<dbReference type="EMBL" id="CP136920">
    <property type="protein sequence ID" value="WOO39587.1"/>
    <property type="molecule type" value="Genomic_DNA"/>
</dbReference>
<dbReference type="InterPro" id="IPR003661">
    <property type="entry name" value="HisK_dim/P_dom"/>
</dbReference>
<feature type="transmembrane region" description="Helical" evidence="6">
    <location>
        <begin position="90"/>
        <end position="109"/>
    </location>
</feature>
<evidence type="ECO:0000256" key="1">
    <source>
        <dbReference type="ARBA" id="ARBA00000085"/>
    </source>
</evidence>
<name>A0AAQ3QUD8_9BACT</name>
<evidence type="ECO:0000313" key="9">
    <source>
        <dbReference type="Proteomes" id="UP001304300"/>
    </source>
</evidence>
<evidence type="ECO:0000256" key="5">
    <source>
        <dbReference type="ARBA" id="ARBA00023012"/>
    </source>
</evidence>
<proteinExistence type="predicted"/>
<evidence type="ECO:0000256" key="6">
    <source>
        <dbReference type="SAM" id="Phobius"/>
    </source>
</evidence>
<dbReference type="SUPFAM" id="SSF55874">
    <property type="entry name" value="ATPase domain of HSP90 chaperone/DNA topoisomerase II/histidine kinase"/>
    <property type="match status" value="1"/>
</dbReference>
<keyword evidence="9" id="KW-1185">Reference proteome</keyword>
<dbReference type="CDD" id="cd00082">
    <property type="entry name" value="HisKA"/>
    <property type="match status" value="1"/>
</dbReference>
<feature type="domain" description="Histidine kinase" evidence="7">
    <location>
        <begin position="242"/>
        <end position="460"/>
    </location>
</feature>
<gene>
    <name evidence="8" type="ORF">RZN69_13265</name>
</gene>